<comment type="similarity">
    <text evidence="3">Belongs to the RBT5 family.</text>
</comment>
<proteinExistence type="inferred from homology"/>
<evidence type="ECO:0000256" key="3">
    <source>
        <dbReference type="ARBA" id="ARBA00010031"/>
    </source>
</evidence>
<dbReference type="HOGENOM" id="CLU_063084_4_2_1"/>
<gene>
    <name evidence="12" type="ORF">SBOR_1141</name>
</gene>
<dbReference type="GO" id="GO:0046872">
    <property type="term" value="F:metal ion binding"/>
    <property type="evidence" value="ECO:0007669"/>
    <property type="project" value="UniProtKB-UniRule"/>
</dbReference>
<feature type="disulfide bond" evidence="9">
    <location>
        <begin position="45"/>
        <end position="52"/>
    </location>
</feature>
<evidence type="ECO:0000259" key="11">
    <source>
        <dbReference type="PROSITE" id="PS52012"/>
    </source>
</evidence>
<comment type="caution">
    <text evidence="9">Lacks conserved residue(s) required for the propagation of feature annotation.</text>
</comment>
<keyword evidence="13" id="KW-1185">Reference proteome</keyword>
<dbReference type="GO" id="GO:0098552">
    <property type="term" value="C:side of membrane"/>
    <property type="evidence" value="ECO:0007669"/>
    <property type="project" value="UniProtKB-KW"/>
</dbReference>
<evidence type="ECO:0000313" key="12">
    <source>
        <dbReference type="EMBL" id="ESZ98479.1"/>
    </source>
</evidence>
<dbReference type="GO" id="GO:0005576">
    <property type="term" value="C:extracellular region"/>
    <property type="evidence" value="ECO:0007669"/>
    <property type="project" value="UniProtKB-SubCell"/>
</dbReference>
<keyword evidence="5" id="KW-0325">Glycoprotein</keyword>
<feature type="signal peptide" evidence="10">
    <location>
        <begin position="1"/>
        <end position="18"/>
    </location>
</feature>
<comment type="caution">
    <text evidence="12">The sequence shown here is derived from an EMBL/GenBank/DDBJ whole genome shotgun (WGS) entry which is preliminary data.</text>
</comment>
<keyword evidence="9" id="KW-0479">Metal-binding</keyword>
<sequence length="144" mass="13675">MQFTYAAISALLASVAYSQSVASEMAKLPSCALICLSTAISSAGCSFADHACQCGPAKDDITKSATPCIASSCSATDSMTASNVAAQVCALEASGSTSASASGSSIAASSTTSAAAAATETGAGNRVAAAGVMVGAGLLAAFAL</sequence>
<protein>
    <recommendedName>
        <fullName evidence="11">CFEM domain-containing protein</fullName>
    </recommendedName>
</protein>
<feature type="domain" description="CFEM" evidence="11">
    <location>
        <begin position="3"/>
        <end position="117"/>
    </location>
</feature>
<feature type="binding site" description="axial binding residue" evidence="9">
    <location>
        <position position="49"/>
    </location>
    <ligand>
        <name>heme</name>
        <dbReference type="ChEBI" id="CHEBI:30413"/>
    </ligand>
    <ligandPart>
        <name>Fe</name>
        <dbReference type="ChEBI" id="CHEBI:18248"/>
    </ligandPart>
</feature>
<dbReference type="Pfam" id="PF05730">
    <property type="entry name" value="CFEM"/>
    <property type="match status" value="1"/>
</dbReference>
<comment type="subcellular location">
    <subcellularLocation>
        <location evidence="1">Membrane</location>
        <topology evidence="1">Lipid-anchor</topology>
        <topology evidence="1">GPI-anchor</topology>
    </subcellularLocation>
    <subcellularLocation>
        <location evidence="2">Secreted</location>
    </subcellularLocation>
</comment>
<keyword evidence="7 9" id="KW-1015">Disulfide bond</keyword>
<dbReference type="OrthoDB" id="3767534at2759"/>
<evidence type="ECO:0000256" key="8">
    <source>
        <dbReference type="ARBA" id="ARBA00023288"/>
    </source>
</evidence>
<evidence type="ECO:0000256" key="4">
    <source>
        <dbReference type="ARBA" id="ARBA00022525"/>
    </source>
</evidence>
<keyword evidence="6 10" id="KW-0732">Signal</keyword>
<evidence type="ECO:0000256" key="7">
    <source>
        <dbReference type="ARBA" id="ARBA00023157"/>
    </source>
</evidence>
<keyword evidence="4" id="KW-0964">Secreted</keyword>
<evidence type="ECO:0000313" key="13">
    <source>
        <dbReference type="Proteomes" id="UP000019487"/>
    </source>
</evidence>
<keyword evidence="8" id="KW-0449">Lipoprotein</keyword>
<evidence type="ECO:0000256" key="6">
    <source>
        <dbReference type="ARBA" id="ARBA00022729"/>
    </source>
</evidence>
<dbReference type="Proteomes" id="UP000019487">
    <property type="component" value="Unassembled WGS sequence"/>
</dbReference>
<feature type="chain" id="PRO_5004918775" description="CFEM domain-containing protein" evidence="10">
    <location>
        <begin position="19"/>
        <end position="144"/>
    </location>
</feature>
<accession>W9CV55</accession>
<evidence type="ECO:0000256" key="5">
    <source>
        <dbReference type="ARBA" id="ARBA00022622"/>
    </source>
</evidence>
<reference evidence="12 13" key="1">
    <citation type="journal article" date="2014" name="Genome Announc.">
        <title>Draft genome sequence of Sclerotinia borealis, a psychrophilic plant pathogenic fungus.</title>
        <authorList>
            <person name="Mardanov A.V."/>
            <person name="Beletsky A.V."/>
            <person name="Kadnikov V.V."/>
            <person name="Ignatov A.N."/>
            <person name="Ravin N.V."/>
        </authorList>
    </citation>
    <scope>NUCLEOTIDE SEQUENCE [LARGE SCALE GENOMIC DNA]</scope>
    <source>
        <strain evidence="13">F-4157</strain>
    </source>
</reference>
<dbReference type="AlphaFoldDB" id="W9CV55"/>
<dbReference type="SMART" id="SM00747">
    <property type="entry name" value="CFEM"/>
    <property type="match status" value="1"/>
</dbReference>
<keyword evidence="9" id="KW-0408">Iron</keyword>
<evidence type="ECO:0000256" key="10">
    <source>
        <dbReference type="SAM" id="SignalP"/>
    </source>
</evidence>
<evidence type="ECO:0000256" key="1">
    <source>
        <dbReference type="ARBA" id="ARBA00004589"/>
    </source>
</evidence>
<keyword evidence="5" id="KW-0336">GPI-anchor</keyword>
<keyword evidence="5" id="KW-0472">Membrane</keyword>
<name>W9CV55_SCLBF</name>
<evidence type="ECO:0000256" key="9">
    <source>
        <dbReference type="PROSITE-ProRule" id="PRU01356"/>
    </source>
</evidence>
<dbReference type="STRING" id="1432307.W9CV55"/>
<evidence type="ECO:0000256" key="2">
    <source>
        <dbReference type="ARBA" id="ARBA00004613"/>
    </source>
</evidence>
<keyword evidence="9" id="KW-0349">Heme</keyword>
<dbReference type="PROSITE" id="PS52012">
    <property type="entry name" value="CFEM"/>
    <property type="match status" value="1"/>
</dbReference>
<organism evidence="12 13">
    <name type="scientific">Sclerotinia borealis (strain F-4128)</name>
    <dbReference type="NCBI Taxonomy" id="1432307"/>
    <lineage>
        <taxon>Eukaryota</taxon>
        <taxon>Fungi</taxon>
        <taxon>Dikarya</taxon>
        <taxon>Ascomycota</taxon>
        <taxon>Pezizomycotina</taxon>
        <taxon>Leotiomycetes</taxon>
        <taxon>Helotiales</taxon>
        <taxon>Sclerotiniaceae</taxon>
        <taxon>Sclerotinia</taxon>
    </lineage>
</organism>
<dbReference type="InterPro" id="IPR008427">
    <property type="entry name" value="Extracellular_membr_CFEM_dom"/>
</dbReference>
<dbReference type="EMBL" id="AYSA01000041">
    <property type="protein sequence ID" value="ESZ98479.1"/>
    <property type="molecule type" value="Genomic_DNA"/>
</dbReference>